<evidence type="ECO:0000313" key="6">
    <source>
        <dbReference type="Proteomes" id="UP000051679"/>
    </source>
</evidence>
<reference evidence="5 6" key="1">
    <citation type="journal article" date="2015" name="Genome Announc.">
        <title>Expanding the biotechnology potential of lactobacilli through comparative genomics of 213 strains and associated genera.</title>
        <authorList>
            <person name="Sun Z."/>
            <person name="Harris H.M."/>
            <person name="McCann A."/>
            <person name="Guo C."/>
            <person name="Argimon S."/>
            <person name="Zhang W."/>
            <person name="Yang X."/>
            <person name="Jeffery I.B."/>
            <person name="Cooney J.C."/>
            <person name="Kagawa T.F."/>
            <person name="Liu W."/>
            <person name="Song Y."/>
            <person name="Salvetti E."/>
            <person name="Wrobel A."/>
            <person name="Rasinkangas P."/>
            <person name="Parkhill J."/>
            <person name="Rea M.C."/>
            <person name="O'Sullivan O."/>
            <person name="Ritari J."/>
            <person name="Douillard F.P."/>
            <person name="Paul Ross R."/>
            <person name="Yang R."/>
            <person name="Briner A.E."/>
            <person name="Felis G.E."/>
            <person name="de Vos W.M."/>
            <person name="Barrangou R."/>
            <person name="Klaenhammer T.R."/>
            <person name="Caufield P.W."/>
            <person name="Cui Y."/>
            <person name="Zhang H."/>
            <person name="O'Toole P.W."/>
        </authorList>
    </citation>
    <scope>NUCLEOTIDE SEQUENCE [LARGE SCALE GENOMIC DNA]</scope>
    <source>
        <strain evidence="5 6">DSM 20505</strain>
    </source>
</reference>
<dbReference type="Pfam" id="PF12802">
    <property type="entry name" value="MarR_2"/>
    <property type="match status" value="1"/>
</dbReference>
<keyword evidence="3" id="KW-0804">Transcription</keyword>
<evidence type="ECO:0000256" key="1">
    <source>
        <dbReference type="ARBA" id="ARBA00023015"/>
    </source>
</evidence>
<dbReference type="RefSeq" id="WP_054678316.1">
    <property type="nucleotide sequence ID" value="NZ_AYYO01000022.1"/>
</dbReference>
<dbReference type="SMART" id="SM00347">
    <property type="entry name" value="HTH_MARR"/>
    <property type="match status" value="1"/>
</dbReference>
<dbReference type="Gene3D" id="1.10.10.10">
    <property type="entry name" value="Winged helix-like DNA-binding domain superfamily/Winged helix DNA-binding domain"/>
    <property type="match status" value="1"/>
</dbReference>
<accession>A0A0R1ZKD5</accession>
<protein>
    <recommendedName>
        <fullName evidence="4">HTH marR-type domain-containing protein</fullName>
    </recommendedName>
</protein>
<dbReference type="InterPro" id="IPR000835">
    <property type="entry name" value="HTH_MarR-typ"/>
</dbReference>
<dbReference type="GO" id="GO:0003677">
    <property type="term" value="F:DNA binding"/>
    <property type="evidence" value="ECO:0007669"/>
    <property type="project" value="UniProtKB-KW"/>
</dbReference>
<name>A0A0R1ZKD5_9LACO</name>
<dbReference type="GO" id="GO:0003700">
    <property type="term" value="F:DNA-binding transcription factor activity"/>
    <property type="evidence" value="ECO:0007669"/>
    <property type="project" value="InterPro"/>
</dbReference>
<evidence type="ECO:0000259" key="4">
    <source>
        <dbReference type="PROSITE" id="PS50995"/>
    </source>
</evidence>
<dbReference type="OrthoDB" id="384891at2"/>
<feature type="domain" description="HTH marR-type" evidence="4">
    <location>
        <begin position="2"/>
        <end position="135"/>
    </location>
</feature>
<dbReference type="InterPro" id="IPR036390">
    <property type="entry name" value="WH_DNA-bd_sf"/>
</dbReference>
<dbReference type="STRING" id="1291052.FC18_GL001326"/>
<dbReference type="InterPro" id="IPR036388">
    <property type="entry name" value="WH-like_DNA-bd_sf"/>
</dbReference>
<comment type="caution">
    <text evidence="5">The sequence shown here is derived from an EMBL/GenBank/DDBJ whole genome shotgun (WGS) entry which is preliminary data.</text>
</comment>
<dbReference type="Proteomes" id="UP000051679">
    <property type="component" value="Unassembled WGS sequence"/>
</dbReference>
<dbReference type="AlphaFoldDB" id="A0A0R1ZKD5"/>
<keyword evidence="2" id="KW-0238">DNA-binding</keyword>
<dbReference type="PANTHER" id="PTHR42756:SF1">
    <property type="entry name" value="TRANSCRIPTIONAL REPRESSOR OF EMRAB OPERON"/>
    <property type="match status" value="1"/>
</dbReference>
<dbReference type="SUPFAM" id="SSF46785">
    <property type="entry name" value="Winged helix' DNA-binding domain"/>
    <property type="match status" value="1"/>
</dbReference>
<keyword evidence="1" id="KW-0805">Transcription regulation</keyword>
<proteinExistence type="predicted"/>
<dbReference type="PROSITE" id="PS50995">
    <property type="entry name" value="HTH_MARR_2"/>
    <property type="match status" value="1"/>
</dbReference>
<gene>
    <name evidence="5" type="ORF">FC18_GL001326</name>
</gene>
<organism evidence="5 6">
    <name type="scientific">Lacticaseibacillus sharpeae JCM 1186 = DSM 20505</name>
    <dbReference type="NCBI Taxonomy" id="1291052"/>
    <lineage>
        <taxon>Bacteria</taxon>
        <taxon>Bacillati</taxon>
        <taxon>Bacillota</taxon>
        <taxon>Bacilli</taxon>
        <taxon>Lactobacillales</taxon>
        <taxon>Lactobacillaceae</taxon>
        <taxon>Lacticaseibacillus</taxon>
    </lineage>
</organism>
<evidence type="ECO:0000313" key="5">
    <source>
        <dbReference type="EMBL" id="KRM55431.1"/>
    </source>
</evidence>
<keyword evidence="6" id="KW-1185">Reference proteome</keyword>
<evidence type="ECO:0000256" key="2">
    <source>
        <dbReference type="ARBA" id="ARBA00023125"/>
    </source>
</evidence>
<dbReference type="PANTHER" id="PTHR42756">
    <property type="entry name" value="TRANSCRIPTIONAL REGULATOR, MARR"/>
    <property type="match status" value="1"/>
</dbReference>
<dbReference type="EMBL" id="AYYO01000022">
    <property type="protein sequence ID" value="KRM55431.1"/>
    <property type="molecule type" value="Genomic_DNA"/>
</dbReference>
<evidence type="ECO:0000256" key="3">
    <source>
        <dbReference type="ARBA" id="ARBA00023163"/>
    </source>
</evidence>
<dbReference type="PATRIC" id="fig|1291052.5.peg.1344"/>
<sequence>MEEIFGRIINQASHQMGRAMDAYAHQLGITGMQLSVIDYIATVDFAPIQHDVELEFNIQRATATVLLQRMERDAIIVRLPSPTDARQKLIKLTDHGQALARDAAQYIGAQQQAMHDHFSPAEIATFKEVLTYFKDLSNQHHQDSAIIRSKKIDHQN</sequence>